<gene>
    <name evidence="1" type="ORF">YQE_07387</name>
</gene>
<protein>
    <submittedName>
        <fullName evidence="1">Uncharacterized protein</fullName>
    </submittedName>
</protein>
<accession>N6T714</accession>
<sequence length="85" mass="9664">MTSRLCDWTAKILEMALIDTLMKLAMISPLKRKEAPNPAGTRPKDPIDLFRQKARTLKSPTRLTKMVMCPKAPICPLLRQSLKPF</sequence>
<dbReference type="EMBL" id="KB740993">
    <property type="protein sequence ID" value="ENN76009.1"/>
    <property type="molecule type" value="Genomic_DNA"/>
</dbReference>
<reference evidence="1" key="1">
    <citation type="journal article" date="2013" name="Genome Biol.">
        <title>Draft genome of the mountain pine beetle, Dendroctonus ponderosae Hopkins, a major forest pest.</title>
        <authorList>
            <person name="Keeling C.I."/>
            <person name="Yuen M.M."/>
            <person name="Liao N.Y."/>
            <person name="Docking T.R."/>
            <person name="Chan S.K."/>
            <person name="Taylor G.A."/>
            <person name="Palmquist D.L."/>
            <person name="Jackman S.D."/>
            <person name="Nguyen A."/>
            <person name="Li M."/>
            <person name="Henderson H."/>
            <person name="Janes J.K."/>
            <person name="Zhao Y."/>
            <person name="Pandoh P."/>
            <person name="Moore R."/>
            <person name="Sperling F.A."/>
            <person name="Huber D.P."/>
            <person name="Birol I."/>
            <person name="Jones S.J."/>
            <person name="Bohlmann J."/>
        </authorList>
    </citation>
    <scope>NUCLEOTIDE SEQUENCE</scope>
</reference>
<evidence type="ECO:0000313" key="1">
    <source>
        <dbReference type="EMBL" id="ENN76009.1"/>
    </source>
</evidence>
<feature type="non-terminal residue" evidence="1">
    <location>
        <position position="1"/>
    </location>
</feature>
<dbReference type="HOGENOM" id="CLU_2514982_0_0_1"/>
<name>N6T714_DENPD</name>
<organism evidence="1">
    <name type="scientific">Dendroctonus ponderosae</name>
    <name type="common">Mountain pine beetle</name>
    <dbReference type="NCBI Taxonomy" id="77166"/>
    <lineage>
        <taxon>Eukaryota</taxon>
        <taxon>Metazoa</taxon>
        <taxon>Ecdysozoa</taxon>
        <taxon>Arthropoda</taxon>
        <taxon>Hexapoda</taxon>
        <taxon>Insecta</taxon>
        <taxon>Pterygota</taxon>
        <taxon>Neoptera</taxon>
        <taxon>Endopterygota</taxon>
        <taxon>Coleoptera</taxon>
        <taxon>Polyphaga</taxon>
        <taxon>Cucujiformia</taxon>
        <taxon>Curculionidae</taxon>
        <taxon>Scolytinae</taxon>
        <taxon>Dendroctonus</taxon>
    </lineage>
</organism>
<dbReference type="AlphaFoldDB" id="N6T714"/>
<proteinExistence type="predicted"/>